<dbReference type="Proteomes" id="UP001516464">
    <property type="component" value="Unassembled WGS sequence"/>
</dbReference>
<dbReference type="GO" id="GO:0016874">
    <property type="term" value="F:ligase activity"/>
    <property type="evidence" value="ECO:0007669"/>
    <property type="project" value="UniProtKB-KW"/>
</dbReference>
<feature type="domain" description="AMP-dependent synthetase/ligase" evidence="1">
    <location>
        <begin position="60"/>
        <end position="127"/>
    </location>
</feature>
<dbReference type="Gene3D" id="3.40.50.12780">
    <property type="entry name" value="N-terminal domain of ligase-like"/>
    <property type="match status" value="1"/>
</dbReference>
<name>A0ABQ7HWA0_9MICR</name>
<dbReference type="InterPro" id="IPR000873">
    <property type="entry name" value="AMP-dep_synth/lig_dom"/>
</dbReference>
<keyword evidence="2" id="KW-0436">Ligase</keyword>
<dbReference type="InterPro" id="IPR042099">
    <property type="entry name" value="ANL_N_sf"/>
</dbReference>
<evidence type="ECO:0000313" key="3">
    <source>
        <dbReference type="Proteomes" id="UP001516464"/>
    </source>
</evidence>
<keyword evidence="3" id="KW-1185">Reference proteome</keyword>
<comment type="caution">
    <text evidence="2">The sequence shown here is derived from an EMBL/GenBank/DDBJ whole genome shotgun (WGS) entry which is preliminary data.</text>
</comment>
<accession>A0ABQ7HWA0</accession>
<gene>
    <name evidence="2" type="primary">ACSL5_1</name>
    <name evidence="2" type="ORF">TCON_2356</name>
</gene>
<organism evidence="2 3">
    <name type="scientific">Astathelohania contejeani</name>
    <dbReference type="NCBI Taxonomy" id="164912"/>
    <lineage>
        <taxon>Eukaryota</taxon>
        <taxon>Fungi</taxon>
        <taxon>Fungi incertae sedis</taxon>
        <taxon>Microsporidia</taxon>
        <taxon>Astathelohaniidae</taxon>
        <taxon>Astathelohania</taxon>
    </lineage>
</organism>
<sequence length="128" mass="14873">METKKKLLSEKCEERIYKHPMFIGDKRTLQNGAKTLLECWNITVARNKNEKGFGTIINNSKIQWTSRMEADVMVKKLACYLFKMTEEGDLIGIYSINRLEWIIAEYASYELKCINCPLYSTYGPESIS</sequence>
<reference evidence="2 3" key="1">
    <citation type="submission" date="2019-01" db="EMBL/GenBank/DDBJ databases">
        <title>Genomes sequencing and comparative genomics of infectious freshwater microsporidia, Cucumispora dikerogammari and Thelohania contejeani.</title>
        <authorList>
            <person name="Cormier A."/>
            <person name="Giraud I."/>
            <person name="Wattier R."/>
            <person name="Teixeira M."/>
            <person name="Grandjean F."/>
            <person name="Rigaud T."/>
            <person name="Cordaux R."/>
        </authorList>
    </citation>
    <scope>NUCLEOTIDE SEQUENCE [LARGE SCALE GENOMIC DNA]</scope>
    <source>
        <strain evidence="2">T1</strain>
        <tissue evidence="2">Spores</tissue>
    </source>
</reference>
<proteinExistence type="predicted"/>
<evidence type="ECO:0000313" key="2">
    <source>
        <dbReference type="EMBL" id="KAF7682417.1"/>
    </source>
</evidence>
<protein>
    <submittedName>
        <fullName evidence="2">Long-chain-fatty-acid--CoA ligase 5</fullName>
    </submittedName>
</protein>
<dbReference type="Pfam" id="PF00501">
    <property type="entry name" value="AMP-binding"/>
    <property type="match status" value="1"/>
</dbReference>
<feature type="non-terminal residue" evidence="2">
    <location>
        <position position="128"/>
    </location>
</feature>
<evidence type="ECO:0000259" key="1">
    <source>
        <dbReference type="Pfam" id="PF00501"/>
    </source>
</evidence>
<dbReference type="SUPFAM" id="SSF56801">
    <property type="entry name" value="Acetyl-CoA synthetase-like"/>
    <property type="match status" value="1"/>
</dbReference>
<dbReference type="EMBL" id="SBIQ01000268">
    <property type="protein sequence ID" value="KAF7682417.1"/>
    <property type="molecule type" value="Genomic_DNA"/>
</dbReference>